<dbReference type="AlphaFoldDB" id="A0A6M9PPV4"/>
<dbReference type="KEGG" id="pard:DN92_01760"/>
<protein>
    <recommendedName>
        <fullName evidence="3">General secretion pathway protein GspJ</fullName>
    </recommendedName>
</protein>
<evidence type="ECO:0000313" key="1">
    <source>
        <dbReference type="EMBL" id="QKM59866.1"/>
    </source>
</evidence>
<accession>A0A6M9PPV4</accession>
<name>A0A6M9PPV4_9BURK</name>
<gene>
    <name evidence="1" type="ORF">DN92_01760</name>
</gene>
<keyword evidence="2" id="KW-1185">Reference proteome</keyword>
<organism evidence="1 2">
    <name type="scientific">Polynucleobacter arcticus</name>
    <dbReference type="NCBI Taxonomy" id="1743165"/>
    <lineage>
        <taxon>Bacteria</taxon>
        <taxon>Pseudomonadati</taxon>
        <taxon>Pseudomonadota</taxon>
        <taxon>Betaproteobacteria</taxon>
        <taxon>Burkholderiales</taxon>
        <taxon>Burkholderiaceae</taxon>
        <taxon>Polynucleobacter</taxon>
    </lineage>
</organism>
<dbReference type="Proteomes" id="UP000501090">
    <property type="component" value="Chromosome"/>
</dbReference>
<reference evidence="1 2" key="1">
    <citation type="submission" date="2018-04" db="EMBL/GenBank/DDBJ databases">
        <title>Polynucleobacter sp. UK-Long2-W17 genome.</title>
        <authorList>
            <person name="Hahn M.W."/>
        </authorList>
    </citation>
    <scope>NUCLEOTIDE SEQUENCE [LARGE SCALE GENOMIC DNA]</scope>
    <source>
        <strain evidence="1 2">UK-Long2-W17</strain>
    </source>
</reference>
<evidence type="ECO:0008006" key="3">
    <source>
        <dbReference type="Google" id="ProtNLM"/>
    </source>
</evidence>
<proteinExistence type="predicted"/>
<dbReference type="EMBL" id="CP028940">
    <property type="protein sequence ID" value="QKM59866.1"/>
    <property type="molecule type" value="Genomic_DNA"/>
</dbReference>
<evidence type="ECO:0000313" key="2">
    <source>
        <dbReference type="Proteomes" id="UP000501090"/>
    </source>
</evidence>
<sequence>MEMVVALVIMALVGLMAWRGMDAMIRGNEVIDKRANQDADYAQLVRQFERDCQSALSKDEIASLAGSASSASGNAITSPIAAGAKNIWFLRRYRADNSDAWLIAGYVIGPAGLQRWTSRPLTQRTDAGALWTGIARDPDLSSSDLLVSLELPSIVRQSFQVQTAVVSGVGANPSASTSTPLVADSQGVTMQWWVKDMTFPITRSCLMGGAL</sequence>